<comment type="catalytic activity">
    <reaction evidence="4 5">
        <text>[protein]-L-glutamate 5-O-methyl ester + H2O = L-glutamyl-[protein] + methanol + H(+)</text>
        <dbReference type="Rhea" id="RHEA:23236"/>
        <dbReference type="Rhea" id="RHEA-COMP:10208"/>
        <dbReference type="Rhea" id="RHEA-COMP:10311"/>
        <dbReference type="ChEBI" id="CHEBI:15377"/>
        <dbReference type="ChEBI" id="CHEBI:15378"/>
        <dbReference type="ChEBI" id="CHEBI:17790"/>
        <dbReference type="ChEBI" id="CHEBI:29973"/>
        <dbReference type="ChEBI" id="CHEBI:82795"/>
        <dbReference type="EC" id="3.1.1.61"/>
    </reaction>
</comment>
<comment type="similarity">
    <text evidence="5">Belongs to the CheB family.</text>
</comment>
<dbReference type="PANTHER" id="PTHR42872:SF6">
    <property type="entry name" value="PROTEIN-GLUTAMATE METHYLESTERASE_PROTEIN-GLUTAMINE GLUTAMINASE"/>
    <property type="match status" value="1"/>
</dbReference>
<keyword evidence="1 5" id="KW-0963">Cytoplasm</keyword>
<dbReference type="RefSeq" id="WP_011976580.1">
    <property type="nucleotide sequence ID" value="NZ_JACDUL010000002.1"/>
</dbReference>
<dbReference type="CDD" id="cd16432">
    <property type="entry name" value="CheB_Rec"/>
    <property type="match status" value="1"/>
</dbReference>
<dbReference type="GO" id="GO:0050568">
    <property type="term" value="F:protein-glutamine glutaminase activity"/>
    <property type="evidence" value="ECO:0007669"/>
    <property type="project" value="UniProtKB-UniRule"/>
</dbReference>
<comment type="caution">
    <text evidence="10">The sequence shown here is derived from an EMBL/GenBank/DDBJ whole genome shotgun (WGS) entry which is preliminary data.</text>
</comment>
<dbReference type="NCBIfam" id="NF001965">
    <property type="entry name" value="PRK00742.1"/>
    <property type="match status" value="1"/>
</dbReference>
<feature type="modified residue" description="4-aspartylphosphate" evidence="5 7">
    <location>
        <position position="56"/>
    </location>
</feature>
<evidence type="ECO:0000256" key="6">
    <source>
        <dbReference type="PROSITE-ProRule" id="PRU00050"/>
    </source>
</evidence>
<evidence type="ECO:0000256" key="2">
    <source>
        <dbReference type="ARBA" id="ARBA00022500"/>
    </source>
</evidence>
<dbReference type="GO" id="GO:0006935">
    <property type="term" value="P:chemotaxis"/>
    <property type="evidence" value="ECO:0007669"/>
    <property type="project" value="UniProtKB-UniRule"/>
</dbReference>
<dbReference type="EC" id="3.5.1.44" evidence="5"/>
<protein>
    <recommendedName>
        <fullName evidence="5">Protein-glutamate methylesterase/protein-glutamine glutaminase</fullName>
        <ecNumber evidence="5">3.1.1.61</ecNumber>
        <ecNumber evidence="5">3.5.1.44</ecNumber>
    </recommendedName>
</protein>
<feature type="domain" description="Response regulatory" evidence="8">
    <location>
        <begin position="5"/>
        <end position="122"/>
    </location>
</feature>
<reference evidence="10 11" key="1">
    <citation type="submission" date="2020-07" db="EMBL/GenBank/DDBJ databases">
        <title>Genomic Encyclopedia of Type Strains, Phase IV (KMG-V): Genome sequencing to study the core and pangenomes of soil and plant-associated prokaryotes.</title>
        <authorList>
            <person name="Whitman W."/>
        </authorList>
    </citation>
    <scope>NUCLEOTIDE SEQUENCE [LARGE SCALE GENOMIC DNA]</scope>
    <source>
        <strain evidence="10 11">C8</strain>
    </source>
</reference>
<organism evidence="10 11">
    <name type="scientific">Methanococcus maripaludis</name>
    <name type="common">Methanococcus deltae</name>
    <dbReference type="NCBI Taxonomy" id="39152"/>
    <lineage>
        <taxon>Archaea</taxon>
        <taxon>Methanobacteriati</taxon>
        <taxon>Methanobacteriota</taxon>
        <taxon>Methanomada group</taxon>
        <taxon>Methanococci</taxon>
        <taxon>Methanococcales</taxon>
        <taxon>Methanococcaceae</taxon>
        <taxon>Methanococcus</taxon>
    </lineage>
</organism>
<feature type="active site" evidence="5 6">
    <location>
        <position position="305"/>
    </location>
</feature>
<dbReference type="EMBL" id="JACDUL010000002">
    <property type="protein sequence ID" value="MBA2861944.1"/>
    <property type="molecule type" value="Genomic_DNA"/>
</dbReference>
<feature type="active site" evidence="5 6">
    <location>
        <position position="182"/>
    </location>
</feature>
<accession>A0A7J9PGM0</accession>
<dbReference type="SMART" id="SM00448">
    <property type="entry name" value="REC"/>
    <property type="match status" value="1"/>
</dbReference>
<dbReference type="PANTHER" id="PTHR42872">
    <property type="entry name" value="PROTEIN-GLUTAMATE METHYLESTERASE/PROTEIN-GLUTAMINE GLUTAMINASE"/>
    <property type="match status" value="1"/>
</dbReference>
<dbReference type="InterPro" id="IPR011006">
    <property type="entry name" value="CheY-like_superfamily"/>
</dbReference>
<dbReference type="PIRSF" id="PIRSF000876">
    <property type="entry name" value="RR_chemtxs_CheB"/>
    <property type="match status" value="1"/>
</dbReference>
<evidence type="ECO:0000313" key="11">
    <source>
        <dbReference type="Proteomes" id="UP000533207"/>
    </source>
</evidence>
<dbReference type="InterPro" id="IPR001789">
    <property type="entry name" value="Sig_transdc_resp-reg_receiver"/>
</dbReference>
<dbReference type="InterPro" id="IPR008248">
    <property type="entry name" value="CheB-like"/>
</dbReference>
<dbReference type="PROSITE" id="PS50122">
    <property type="entry name" value="CHEB"/>
    <property type="match status" value="1"/>
</dbReference>
<dbReference type="AlphaFoldDB" id="A0A7J9PGM0"/>
<keyword evidence="3 5" id="KW-0378">Hydrolase</keyword>
<dbReference type="SUPFAM" id="SSF52738">
    <property type="entry name" value="Methylesterase CheB, C-terminal domain"/>
    <property type="match status" value="1"/>
</dbReference>
<dbReference type="HAMAP" id="MF_00099">
    <property type="entry name" value="CheB_chemtxs"/>
    <property type="match status" value="1"/>
</dbReference>
<evidence type="ECO:0000256" key="3">
    <source>
        <dbReference type="ARBA" id="ARBA00022801"/>
    </source>
</evidence>
<evidence type="ECO:0000256" key="4">
    <source>
        <dbReference type="ARBA" id="ARBA00048267"/>
    </source>
</evidence>
<feature type="domain" description="CheB-type methylesterase" evidence="9">
    <location>
        <begin position="177"/>
        <end position="363"/>
    </location>
</feature>
<comment type="subcellular location">
    <subcellularLocation>
        <location evidence="5">Cytoplasm</location>
    </subcellularLocation>
</comment>
<dbReference type="CDD" id="cd17541">
    <property type="entry name" value="REC_CheB-like"/>
    <property type="match status" value="1"/>
</dbReference>
<dbReference type="GO" id="GO:0000156">
    <property type="term" value="F:phosphorelay response regulator activity"/>
    <property type="evidence" value="ECO:0007669"/>
    <property type="project" value="InterPro"/>
</dbReference>
<keyword evidence="2 5" id="KW-0145">Chemotaxis</keyword>
<dbReference type="InterPro" id="IPR000673">
    <property type="entry name" value="Sig_transdc_resp-reg_Me-estase"/>
</dbReference>
<comment type="PTM">
    <text evidence="5">Phosphorylated by CheA. Phosphorylation of the N-terminal regulatory domain activates the methylesterase activity.</text>
</comment>
<evidence type="ECO:0000313" key="10">
    <source>
        <dbReference type="EMBL" id="MBA2861944.1"/>
    </source>
</evidence>
<dbReference type="GO" id="GO:0008984">
    <property type="term" value="F:protein-glutamate methylesterase activity"/>
    <property type="evidence" value="ECO:0007669"/>
    <property type="project" value="UniProtKB-UniRule"/>
</dbReference>
<dbReference type="PROSITE" id="PS50110">
    <property type="entry name" value="RESPONSE_REGULATORY"/>
    <property type="match status" value="1"/>
</dbReference>
<dbReference type="Pfam" id="PF00072">
    <property type="entry name" value="Response_reg"/>
    <property type="match status" value="1"/>
</dbReference>
<dbReference type="Gene3D" id="3.40.50.2300">
    <property type="match status" value="1"/>
</dbReference>
<keyword evidence="5 7" id="KW-0597">Phosphoprotein</keyword>
<comment type="domain">
    <text evidence="5">Contains a C-terminal catalytic domain, and an N-terminal region which modulates catalytic activity.</text>
</comment>
<evidence type="ECO:0000256" key="5">
    <source>
        <dbReference type="HAMAP-Rule" id="MF_00099"/>
    </source>
</evidence>
<dbReference type="Proteomes" id="UP000533207">
    <property type="component" value="Unassembled WGS sequence"/>
</dbReference>
<dbReference type="InterPro" id="IPR035909">
    <property type="entry name" value="CheB_C"/>
</dbReference>
<evidence type="ECO:0000259" key="9">
    <source>
        <dbReference type="PROSITE" id="PS50122"/>
    </source>
</evidence>
<name>A0A7J9PGM0_METMI</name>
<dbReference type="SUPFAM" id="SSF52172">
    <property type="entry name" value="CheY-like"/>
    <property type="match status" value="1"/>
</dbReference>
<comment type="catalytic activity">
    <reaction evidence="5">
        <text>L-glutaminyl-[protein] + H2O = L-glutamyl-[protein] + NH4(+)</text>
        <dbReference type="Rhea" id="RHEA:16441"/>
        <dbReference type="Rhea" id="RHEA-COMP:10207"/>
        <dbReference type="Rhea" id="RHEA-COMP:10208"/>
        <dbReference type="ChEBI" id="CHEBI:15377"/>
        <dbReference type="ChEBI" id="CHEBI:28938"/>
        <dbReference type="ChEBI" id="CHEBI:29973"/>
        <dbReference type="ChEBI" id="CHEBI:30011"/>
        <dbReference type="EC" id="3.5.1.44"/>
    </reaction>
</comment>
<evidence type="ECO:0000259" key="8">
    <source>
        <dbReference type="PROSITE" id="PS50110"/>
    </source>
</evidence>
<sequence length="366" mass="40054">MSKIKVLVVDDSAFMRKVLEDILKADDEIEVVATARDGKEAIELAKKLEPNVITMDVEMPIMNGIDATKQIMEHKPTPILMLSAITKQGSEATLKALDNGAVDFIEKPSGSVSLDIRTIGENIIKKVKAASKSTARIKSSRIFETIKKEEKSDNNALEKTIEKISGLSPEKLNNMAIMIGSSTGGPPVVSEIISNIPKNMPPIFIVQHMPRGFTRVFAERMNNNSSITVKEAEHGELVKPDHAYVAPGDSQMILQKRGGNIYILIDEDMPKIHGTKPTVDVTAEYVTKYYGKNTIGVILTGIGRDGANGMKMVKNKGGYTIAQNQETCVIYGMPKTAIEMNVVDKVMDPTNIPDEIIKFAKKIGGR</sequence>
<evidence type="ECO:0000256" key="1">
    <source>
        <dbReference type="ARBA" id="ARBA00022490"/>
    </source>
</evidence>
<dbReference type="Gene3D" id="3.40.50.180">
    <property type="entry name" value="Methylesterase CheB, C-terminal domain"/>
    <property type="match status" value="1"/>
</dbReference>
<dbReference type="GO" id="GO:0005737">
    <property type="term" value="C:cytoplasm"/>
    <property type="evidence" value="ECO:0007669"/>
    <property type="project" value="UniProtKB-SubCell"/>
</dbReference>
<evidence type="ECO:0000256" key="7">
    <source>
        <dbReference type="PROSITE-ProRule" id="PRU00169"/>
    </source>
</evidence>
<dbReference type="EC" id="3.1.1.61" evidence="5"/>
<proteinExistence type="inferred from homology"/>
<gene>
    <name evidence="5" type="primary">cheB</name>
    <name evidence="10" type="ORF">HNP90_000823</name>
</gene>
<feature type="active site" evidence="5 6">
    <location>
        <position position="208"/>
    </location>
</feature>
<dbReference type="Pfam" id="PF01339">
    <property type="entry name" value="CheB_methylest"/>
    <property type="match status" value="1"/>
</dbReference>
<comment type="function">
    <text evidence="5">Involved in chemotaxis. Part of a chemotaxis signal transduction system that modulates chemotaxis in response to various stimuli. Catalyzes the demethylation of specific methylglutamate residues introduced into the chemoreceptors (methyl-accepting chemotaxis proteins or MCP) by CheR. Also mediates the irreversible deamidation of specific glutamine residues to glutamic acid.</text>
</comment>